<protein>
    <submittedName>
        <fullName evidence="2">YncE family protein</fullName>
    </submittedName>
</protein>
<proteinExistence type="predicted"/>
<dbReference type="SUPFAM" id="SSF51004">
    <property type="entry name" value="C-terminal (heme d1) domain of cytochrome cd1-nitrite reductase"/>
    <property type="match status" value="1"/>
</dbReference>
<dbReference type="PANTHER" id="PTHR47197">
    <property type="entry name" value="PROTEIN NIRF"/>
    <property type="match status" value="1"/>
</dbReference>
<organism evidence="2 3">
    <name type="scientific">Allokutzneria oryzae</name>
    <dbReference type="NCBI Taxonomy" id="1378989"/>
    <lineage>
        <taxon>Bacteria</taxon>
        <taxon>Bacillati</taxon>
        <taxon>Actinomycetota</taxon>
        <taxon>Actinomycetes</taxon>
        <taxon>Pseudonocardiales</taxon>
        <taxon>Pseudonocardiaceae</taxon>
        <taxon>Allokutzneria</taxon>
    </lineage>
</organism>
<accession>A0ABV5ZZQ2</accession>
<dbReference type="InterPro" id="IPR051200">
    <property type="entry name" value="Host-pathogen_enzymatic-act"/>
</dbReference>
<dbReference type="RefSeq" id="WP_377854605.1">
    <property type="nucleotide sequence ID" value="NZ_JBHLZU010000018.1"/>
</dbReference>
<name>A0ABV5ZZQ2_9PSEU</name>
<evidence type="ECO:0000313" key="2">
    <source>
        <dbReference type="EMBL" id="MFB9906385.1"/>
    </source>
</evidence>
<keyword evidence="1" id="KW-0732">Signal</keyword>
<gene>
    <name evidence="2" type="ORF">ACFFQA_20835</name>
</gene>
<dbReference type="PANTHER" id="PTHR47197:SF3">
    <property type="entry name" value="DIHYDRO-HEME D1 DEHYDROGENASE"/>
    <property type="match status" value="1"/>
</dbReference>
<dbReference type="EMBL" id="JBHLZU010000018">
    <property type="protein sequence ID" value="MFB9906385.1"/>
    <property type="molecule type" value="Genomic_DNA"/>
</dbReference>
<feature type="signal peptide" evidence="1">
    <location>
        <begin position="1"/>
        <end position="28"/>
    </location>
</feature>
<evidence type="ECO:0000313" key="3">
    <source>
        <dbReference type="Proteomes" id="UP001589693"/>
    </source>
</evidence>
<evidence type="ECO:0000256" key="1">
    <source>
        <dbReference type="SAM" id="SignalP"/>
    </source>
</evidence>
<dbReference type="Gene3D" id="2.130.10.10">
    <property type="entry name" value="YVTN repeat-like/Quinoprotein amine dehydrogenase"/>
    <property type="match status" value="1"/>
</dbReference>
<dbReference type="Proteomes" id="UP001589693">
    <property type="component" value="Unassembled WGS sequence"/>
</dbReference>
<reference evidence="2 3" key="1">
    <citation type="submission" date="2024-09" db="EMBL/GenBank/DDBJ databases">
        <authorList>
            <person name="Sun Q."/>
            <person name="Mori K."/>
        </authorList>
    </citation>
    <scope>NUCLEOTIDE SEQUENCE [LARGE SCALE GENOMIC DNA]</scope>
    <source>
        <strain evidence="2 3">TBRC 7907</strain>
    </source>
</reference>
<dbReference type="InterPro" id="IPR015943">
    <property type="entry name" value="WD40/YVTN_repeat-like_dom_sf"/>
</dbReference>
<sequence length="431" mass="44754">MTVRLFTPVATALLTAAGLLPLAGSAQAAPATTRLLVADPAASAVYVLDPSAGQVTGTFPGRKLNDHAGTVTLADGRVVFVDDAANELVVVNVSGRPRVVGTAHVEGEVSHFAVDATGRFAVVAGSEGHEHPSDHDHEHGHAALTAVDLTTFTSGHGVVHSGEPGVLIDNTTVLHRNDAPAQLESYRLDAITKAGGAHLTVGATKAIGEHGHGEAFSPKHRRAVTATEHGVDLTEVTRSGGFGAQRLATWGGPGRGFYLRLHDDADTAVTYVRDSTSPDWTKWTEHAYLLDVRSGRATRTPLGNGYVFRFGLSDSLAGYVVHGAARDELVLVDVNARDGGFGELTRRIDLGVLPGGPQSGTDPFTAQTRKIALDDAGRTAFLTAGGQGRVDVVETASGRVTGSLKVPSALDRGGAVAVWEPGVSHADTVGR</sequence>
<keyword evidence="3" id="KW-1185">Reference proteome</keyword>
<dbReference type="InterPro" id="IPR011048">
    <property type="entry name" value="Haem_d1_sf"/>
</dbReference>
<comment type="caution">
    <text evidence="2">The sequence shown here is derived from an EMBL/GenBank/DDBJ whole genome shotgun (WGS) entry which is preliminary data.</text>
</comment>
<feature type="chain" id="PRO_5046279314" evidence="1">
    <location>
        <begin position="29"/>
        <end position="431"/>
    </location>
</feature>